<evidence type="ECO:0000313" key="2">
    <source>
        <dbReference type="Proteomes" id="UP001207468"/>
    </source>
</evidence>
<accession>A0ACC0UPJ2</accession>
<organism evidence="1 2">
    <name type="scientific">Russula earlei</name>
    <dbReference type="NCBI Taxonomy" id="71964"/>
    <lineage>
        <taxon>Eukaryota</taxon>
        <taxon>Fungi</taxon>
        <taxon>Dikarya</taxon>
        <taxon>Basidiomycota</taxon>
        <taxon>Agaricomycotina</taxon>
        <taxon>Agaricomycetes</taxon>
        <taxon>Russulales</taxon>
        <taxon>Russulaceae</taxon>
        <taxon>Russula</taxon>
    </lineage>
</organism>
<reference evidence="1" key="1">
    <citation type="submission" date="2021-03" db="EMBL/GenBank/DDBJ databases">
        <title>Evolutionary priming and transition to the ectomycorrhizal habit in an iconic lineage of mushroom-forming fungi: is preadaptation a requirement?</title>
        <authorList>
            <consortium name="DOE Joint Genome Institute"/>
            <person name="Looney B.P."/>
            <person name="Miyauchi S."/>
            <person name="Morin E."/>
            <person name="Drula E."/>
            <person name="Courty P.E."/>
            <person name="Chicoki N."/>
            <person name="Fauchery L."/>
            <person name="Kohler A."/>
            <person name="Kuo A."/>
            <person name="LaButti K."/>
            <person name="Pangilinan J."/>
            <person name="Lipzen A."/>
            <person name="Riley R."/>
            <person name="Andreopoulos W."/>
            <person name="He G."/>
            <person name="Johnson J."/>
            <person name="Barry K.W."/>
            <person name="Grigoriev I.V."/>
            <person name="Nagy L."/>
            <person name="Hibbett D."/>
            <person name="Henrissat B."/>
            <person name="Matheny P.B."/>
            <person name="Labbe J."/>
            <person name="Martin A.F."/>
        </authorList>
    </citation>
    <scope>NUCLEOTIDE SEQUENCE</scope>
    <source>
        <strain evidence="1">BPL698</strain>
    </source>
</reference>
<dbReference type="Proteomes" id="UP001207468">
    <property type="component" value="Unassembled WGS sequence"/>
</dbReference>
<sequence>MNFPMFRHIVEWPIFRNIAEFDIITGVLPINEWSKSSKASFGSFDRMVCESTEMMWGQSPSHFLSYKVSHSTGMSTPTLVCKQWRALATDILYEDIRIGGGMSALHAAFSDTEQPEQPIADGGAAPPSSRHHVRRATLPYEHTATPTRHAPPALALLAPLPHLEVLVRPPTRYHDYGCHGCHAPHHHHDTTTTPRFEFPTGMPALPALRRLEWAFDPTGAATRAGGINALDDVLRAATAEPLEPLWEAFGGQVRMLEMDLATAGGVPMVDVGRIARACPALEVTPLGLCTVPVYVRVYGTRTRPVR</sequence>
<proteinExistence type="predicted"/>
<dbReference type="EMBL" id="JAGFNK010000001">
    <property type="protein sequence ID" value="KAI9513531.1"/>
    <property type="molecule type" value="Genomic_DNA"/>
</dbReference>
<evidence type="ECO:0000313" key="1">
    <source>
        <dbReference type="EMBL" id="KAI9513531.1"/>
    </source>
</evidence>
<keyword evidence="2" id="KW-1185">Reference proteome</keyword>
<gene>
    <name evidence="1" type="ORF">F5148DRAFT_11435</name>
</gene>
<name>A0ACC0UPJ2_9AGAM</name>
<protein>
    <submittedName>
        <fullName evidence="1">Uncharacterized protein</fullName>
    </submittedName>
</protein>
<comment type="caution">
    <text evidence="1">The sequence shown here is derived from an EMBL/GenBank/DDBJ whole genome shotgun (WGS) entry which is preliminary data.</text>
</comment>